<protein>
    <submittedName>
        <fullName evidence="2">Uncharacterized protein</fullName>
    </submittedName>
</protein>
<reference evidence="2" key="1">
    <citation type="submission" date="2020-11" db="EMBL/GenBank/DDBJ databases">
        <authorList>
            <person name="Tran Van P."/>
        </authorList>
    </citation>
    <scope>NUCLEOTIDE SEQUENCE</scope>
</reference>
<evidence type="ECO:0000256" key="1">
    <source>
        <dbReference type="SAM" id="MobiDB-lite"/>
    </source>
</evidence>
<dbReference type="EMBL" id="OE001311">
    <property type="protein sequence ID" value="CAD7456506.1"/>
    <property type="molecule type" value="Genomic_DNA"/>
</dbReference>
<dbReference type="InterPro" id="IPR046375">
    <property type="entry name" value="IKBKB_SDD_sf"/>
</dbReference>
<sequence length="509" mass="57118">MEAYSSSTTYLVLTDSSPLTSDTQHLEKLSLGVKAHSSVRPQGKKLINSLLRRACHIPTPIIAQDPIAEYKVAFPFTLFTSSPKGGIRSENDDGGNQRGPTSKRGSRTTVGAWHFPYSQSLKAHTFTEVKEAFGNQIYLCRDRDLNPGPLTHKSDTLRLDHQIIAVVHASQDVSLAIHAKIKKYFQGTKEGKVHYLVGDVKGVVITPSSWVIQLEGLWLVASLQQMIYFKSVHHSRPNSAPGSREIITVYCAFTYQCLSYKVNDDTNMITLCEWVEKDTGLKANDQEWLRPDGNEVDMTKKSAHYWHPIHPSNKTQGSASTCMPSFEPSSSLKLEIETERKGPVSPASVLTFGFIRVKFNFLEGCTRLGSLTGQSVDESLIVYDNLRRKAKDKRNLETTSNLEMVKILYKFLKIRDKVLRDKSFTAQLEALETLQKDLDDVGTHEKLAGRITLMGLYIHPEVSVTDPCGKMPDLAQNWNWPDLGMPDLPQIWLRYGPAMARYDLSTWGG</sequence>
<dbReference type="Gene3D" id="3.10.20.90">
    <property type="entry name" value="Phosphatidylinositol 3-kinase Catalytic Subunit, Chain A, domain 1"/>
    <property type="match status" value="1"/>
</dbReference>
<dbReference type="AlphaFoldDB" id="A0A7R9ID38"/>
<accession>A0A7R9ID38</accession>
<organism evidence="2">
    <name type="scientific">Timema tahoe</name>
    <dbReference type="NCBI Taxonomy" id="61484"/>
    <lineage>
        <taxon>Eukaryota</taxon>
        <taxon>Metazoa</taxon>
        <taxon>Ecdysozoa</taxon>
        <taxon>Arthropoda</taxon>
        <taxon>Hexapoda</taxon>
        <taxon>Insecta</taxon>
        <taxon>Pterygota</taxon>
        <taxon>Neoptera</taxon>
        <taxon>Polyneoptera</taxon>
        <taxon>Phasmatodea</taxon>
        <taxon>Timematodea</taxon>
        <taxon>Timematoidea</taxon>
        <taxon>Timematidae</taxon>
        <taxon>Timema</taxon>
    </lineage>
</organism>
<dbReference type="Gene3D" id="1.20.1270.250">
    <property type="match status" value="1"/>
</dbReference>
<feature type="region of interest" description="Disordered" evidence="1">
    <location>
        <begin position="84"/>
        <end position="108"/>
    </location>
</feature>
<proteinExistence type="predicted"/>
<evidence type="ECO:0000313" key="2">
    <source>
        <dbReference type="EMBL" id="CAD7456506.1"/>
    </source>
</evidence>
<gene>
    <name evidence="2" type="ORF">TTEB3V08_LOCUS4534</name>
</gene>
<name>A0A7R9ID38_9NEOP</name>